<organism evidence="6 7">
    <name type="scientific">Exidia glandulosa HHB12029</name>
    <dbReference type="NCBI Taxonomy" id="1314781"/>
    <lineage>
        <taxon>Eukaryota</taxon>
        <taxon>Fungi</taxon>
        <taxon>Dikarya</taxon>
        <taxon>Basidiomycota</taxon>
        <taxon>Agaricomycotina</taxon>
        <taxon>Agaricomycetes</taxon>
        <taxon>Auriculariales</taxon>
        <taxon>Exidiaceae</taxon>
        <taxon>Exidia</taxon>
    </lineage>
</organism>
<dbReference type="Proteomes" id="UP000077266">
    <property type="component" value="Unassembled WGS sequence"/>
</dbReference>
<dbReference type="InParanoid" id="A0A165H0P8"/>
<dbReference type="GO" id="GO:0005737">
    <property type="term" value="C:cytoplasm"/>
    <property type="evidence" value="ECO:0007669"/>
    <property type="project" value="TreeGrafter"/>
</dbReference>
<dbReference type="HAMAP" id="MF_00171">
    <property type="entry name" value="TruA"/>
    <property type="match status" value="1"/>
</dbReference>
<protein>
    <submittedName>
        <fullName evidence="6">tRNA pseudouridine synthase</fullName>
    </submittedName>
</protein>
<dbReference type="Gene3D" id="3.30.70.580">
    <property type="entry name" value="Pseudouridine synthase I, catalytic domain, N-terminal subdomain"/>
    <property type="match status" value="1"/>
</dbReference>
<evidence type="ECO:0000256" key="4">
    <source>
        <dbReference type="SAM" id="MobiDB-lite"/>
    </source>
</evidence>
<dbReference type="GO" id="GO:1990481">
    <property type="term" value="P:mRNA pseudouridine synthesis"/>
    <property type="evidence" value="ECO:0007669"/>
    <property type="project" value="TreeGrafter"/>
</dbReference>
<feature type="compositionally biased region" description="Low complexity" evidence="4">
    <location>
        <begin position="482"/>
        <end position="493"/>
    </location>
</feature>
<dbReference type="InterPro" id="IPR020094">
    <property type="entry name" value="TruA/RsuA/RluB/E/F_N"/>
</dbReference>
<sequence length="493" mass="54717">MTHAKYDGFTREQLIARLHKLDMQADNYARTKKNAAIKAFNGSGDVDWSKCYRRKIALKFCYDGWDYNGLAIQGEPTALPTVEAVLQDALYKKRLIDPDAGAAGCEWARCGRTDKGVSAAGQVVSLYIRSNLRDGDGIVPPSNATTSAVASMSQSSALAPTLDGPTHDLGDLAFVDESASEDDSVDPPVTNSLGRKEFPYVSMLNRVLPPSIRILAWAPVSPTFSARFSCRYRHYKYFFSPHGLDLSQMREAASLLLGEHDFRNFCKLDAAKQISNFRRRIDRAEISPVDAGELWVFDLIGSAFLWHQVRHIMAVLFMVASGAEPVSLVRALLNVDGSDPDPSIPKLDRKPEYEMADGLPLVLWDCSYDAAEVPWVADAAEDAEGEDDVGEDSPGRLLEQMTSIHVRALIQTTMHGHFLEAAKKYRAPFVKNPLAVETLLGGGRKRYTTRYVPVLQRNRQEHVEILNEKWRQGKGTRRANRAETAAPADDADE</sequence>
<name>A0A165H0P8_EXIGL</name>
<evidence type="ECO:0000259" key="5">
    <source>
        <dbReference type="Pfam" id="PF01416"/>
    </source>
</evidence>
<evidence type="ECO:0000313" key="7">
    <source>
        <dbReference type="Proteomes" id="UP000077266"/>
    </source>
</evidence>
<proteinExistence type="inferred from homology"/>
<comment type="similarity">
    <text evidence="1">Belongs to the tRNA pseudouridine synthase TruA family.</text>
</comment>
<keyword evidence="2" id="KW-0819">tRNA processing</keyword>
<gene>
    <name evidence="6" type="ORF">EXIGLDRAFT_719564</name>
</gene>
<dbReference type="SUPFAM" id="SSF55120">
    <property type="entry name" value="Pseudouridine synthase"/>
    <property type="match status" value="1"/>
</dbReference>
<dbReference type="GO" id="GO:0005634">
    <property type="term" value="C:nucleus"/>
    <property type="evidence" value="ECO:0007669"/>
    <property type="project" value="TreeGrafter"/>
</dbReference>
<dbReference type="GO" id="GO:0003723">
    <property type="term" value="F:RNA binding"/>
    <property type="evidence" value="ECO:0007669"/>
    <property type="project" value="InterPro"/>
</dbReference>
<dbReference type="InterPro" id="IPR020095">
    <property type="entry name" value="PsdUridine_synth_TruA_C"/>
</dbReference>
<evidence type="ECO:0000256" key="1">
    <source>
        <dbReference type="ARBA" id="ARBA00009375"/>
    </source>
</evidence>
<dbReference type="InterPro" id="IPR020103">
    <property type="entry name" value="PsdUridine_synth_cat_dom_sf"/>
</dbReference>
<dbReference type="InterPro" id="IPR020097">
    <property type="entry name" value="PsdUridine_synth_TruA_a/b_dom"/>
</dbReference>
<keyword evidence="7" id="KW-1185">Reference proteome</keyword>
<dbReference type="CDD" id="cd02569">
    <property type="entry name" value="PseudoU_synth_ScPus3"/>
    <property type="match status" value="1"/>
</dbReference>
<dbReference type="PANTHER" id="PTHR11142:SF5">
    <property type="entry name" value="TRNA PSEUDOURIDINE(38_39) SYNTHASE"/>
    <property type="match status" value="1"/>
</dbReference>
<dbReference type="STRING" id="1314781.A0A165H0P8"/>
<feature type="region of interest" description="Disordered" evidence="4">
    <location>
        <begin position="472"/>
        <end position="493"/>
    </location>
</feature>
<dbReference type="PANTHER" id="PTHR11142">
    <property type="entry name" value="PSEUDOURIDYLATE SYNTHASE"/>
    <property type="match status" value="1"/>
</dbReference>
<dbReference type="FunCoup" id="A0A165H0P8">
    <property type="interactions" value="594"/>
</dbReference>
<dbReference type="InterPro" id="IPR041707">
    <property type="entry name" value="Pus3-like"/>
</dbReference>
<dbReference type="OrthoDB" id="25767at2759"/>
<dbReference type="AlphaFoldDB" id="A0A165H0P8"/>
<evidence type="ECO:0000256" key="3">
    <source>
        <dbReference type="ARBA" id="ARBA00023235"/>
    </source>
</evidence>
<dbReference type="EMBL" id="KV426031">
    <property type="protein sequence ID" value="KZV91278.1"/>
    <property type="molecule type" value="Genomic_DNA"/>
</dbReference>
<evidence type="ECO:0000313" key="6">
    <source>
        <dbReference type="EMBL" id="KZV91278.1"/>
    </source>
</evidence>
<dbReference type="Pfam" id="PF01416">
    <property type="entry name" value="PseudoU_synth_1"/>
    <property type="match status" value="1"/>
</dbReference>
<feature type="domain" description="Pseudouridine synthase I TruA alpha/beta" evidence="5">
    <location>
        <begin position="252"/>
        <end position="369"/>
    </location>
</feature>
<reference evidence="6 7" key="1">
    <citation type="journal article" date="2016" name="Mol. Biol. Evol.">
        <title>Comparative Genomics of Early-Diverging Mushroom-Forming Fungi Provides Insights into the Origins of Lignocellulose Decay Capabilities.</title>
        <authorList>
            <person name="Nagy L.G."/>
            <person name="Riley R."/>
            <person name="Tritt A."/>
            <person name="Adam C."/>
            <person name="Daum C."/>
            <person name="Floudas D."/>
            <person name="Sun H."/>
            <person name="Yadav J.S."/>
            <person name="Pangilinan J."/>
            <person name="Larsson K.H."/>
            <person name="Matsuura K."/>
            <person name="Barry K."/>
            <person name="Labutti K."/>
            <person name="Kuo R."/>
            <person name="Ohm R.A."/>
            <person name="Bhattacharya S.S."/>
            <person name="Shirouzu T."/>
            <person name="Yoshinaga Y."/>
            <person name="Martin F.M."/>
            <person name="Grigoriev I.V."/>
            <person name="Hibbett D.S."/>
        </authorList>
    </citation>
    <scope>NUCLEOTIDE SEQUENCE [LARGE SCALE GENOMIC DNA]</scope>
    <source>
        <strain evidence="6 7">HHB12029</strain>
    </source>
</reference>
<dbReference type="Gene3D" id="3.30.70.660">
    <property type="entry name" value="Pseudouridine synthase I, catalytic domain, C-terminal subdomain"/>
    <property type="match status" value="1"/>
</dbReference>
<dbReference type="InterPro" id="IPR001406">
    <property type="entry name" value="PsdUridine_synth_TruA"/>
</dbReference>
<dbReference type="GO" id="GO:0031119">
    <property type="term" value="P:tRNA pseudouridine synthesis"/>
    <property type="evidence" value="ECO:0007669"/>
    <property type="project" value="TreeGrafter"/>
</dbReference>
<accession>A0A165H0P8</accession>
<evidence type="ECO:0000256" key="2">
    <source>
        <dbReference type="ARBA" id="ARBA00022694"/>
    </source>
</evidence>
<keyword evidence="3" id="KW-0413">Isomerase</keyword>
<dbReference type="GO" id="GO:0009982">
    <property type="term" value="F:pseudouridine synthase activity"/>
    <property type="evidence" value="ECO:0007669"/>
    <property type="project" value="InterPro"/>
</dbReference>